<dbReference type="Pfam" id="PF24987">
    <property type="entry name" value="HEAT_EF3_N"/>
    <property type="match status" value="2"/>
</dbReference>
<dbReference type="InterPro" id="IPR011989">
    <property type="entry name" value="ARM-like"/>
</dbReference>
<evidence type="ECO:0000256" key="2">
    <source>
        <dbReference type="ARBA" id="ARBA00022737"/>
    </source>
</evidence>
<proteinExistence type="inferred from homology"/>
<dbReference type="Pfam" id="PF25801">
    <property type="entry name" value="HEAT_GCN1_C_2"/>
    <property type="match status" value="1"/>
</dbReference>
<dbReference type="FunFam" id="1.25.10.10:FF:000096">
    <property type="entry name" value="eIF-2-alpha kinase activator gcn1"/>
    <property type="match status" value="1"/>
</dbReference>
<feature type="domain" description="TOG" evidence="4">
    <location>
        <begin position="1342"/>
        <end position="1575"/>
    </location>
</feature>
<dbReference type="InterPro" id="IPR016024">
    <property type="entry name" value="ARM-type_fold"/>
</dbReference>
<dbReference type="FunFam" id="1.25.10.10:FF:000162">
    <property type="entry name" value="GCN1, eIF2 alpha kinase activator homolog"/>
    <property type="match status" value="1"/>
</dbReference>
<dbReference type="PROSITE" id="PS50077">
    <property type="entry name" value="HEAT_REPEAT"/>
    <property type="match status" value="3"/>
</dbReference>
<dbReference type="GO" id="GO:0006417">
    <property type="term" value="P:regulation of translation"/>
    <property type="evidence" value="ECO:0007669"/>
    <property type="project" value="TreeGrafter"/>
</dbReference>
<feature type="repeat" description="HEAT" evidence="3">
    <location>
        <begin position="1516"/>
        <end position="1553"/>
    </location>
</feature>
<evidence type="ECO:0000256" key="3">
    <source>
        <dbReference type="PROSITE-ProRule" id="PRU00103"/>
    </source>
</evidence>
<dbReference type="InterPro" id="IPR056810">
    <property type="entry name" value="GNC1-like_N"/>
</dbReference>
<comment type="similarity">
    <text evidence="1">Belongs to the GCN1 family.</text>
</comment>
<dbReference type="GO" id="GO:0019887">
    <property type="term" value="F:protein kinase regulator activity"/>
    <property type="evidence" value="ECO:0007669"/>
    <property type="project" value="TreeGrafter"/>
</dbReference>
<dbReference type="InterPro" id="IPR034085">
    <property type="entry name" value="TOG"/>
</dbReference>
<dbReference type="PANTHER" id="PTHR23346">
    <property type="entry name" value="TRANSLATIONAL ACTIVATOR GCN1-RELATED"/>
    <property type="match status" value="1"/>
</dbReference>
<sequence length="2625" mass="290319">MADVELSKALKDLPIRIQTSSRKERKVVIENVISVLSHPNITESIVRGICRVLLLTLTRYRDSTSQAYVRNLVKALVKCHRDAALKHLVLTLYDHASVHKNIVASKNTANTALCSLSWTCILVQSCNDKNFLETYVEYQKLVETQAMLILSICAAENKKQIEHAQHLMNLMWNRVQFSWEMYGDTMTKLEPSPHYVLLGSFYLKFLKQNKQDSLIKKYKTSIIDALVKVGISCKKKPESYIVKESTGVLQLVTHEEFSSTILPALQKAILRSPEIILENVSFVLSGLSLDLSQYVMDIGKQIVANLHSNDDLSRDLAAEACRQLARQCTDSTSLQNLLNHLFEVYNGSEGKLTVTAQKISMLQGAGYISENGVTGSSAQQLAAHATEHFMKVLETEVHEKTLIFALEMLSKWGSKFTQVPKKLIDWFEKGMGLKTSTPAVRTAYIDCMSECFHNETLNQCTALAGVLANALEKGCAPGASQTKALSAAYLLLRLATAGACPEKYSNMLWNILLDVDKQFFVSDKFLGSANEGALLNVIRLCEKLLMDHADRVNGKDQALHKAVLYCLTKTSKNVRSVSRNIVKRLVSILGGTQLALALIKQFSQLLDSVSASQVTDNNKENTGERETGLHALADAFVCICGGSNLCEEDTHQIALATLVCAHHPLLRQCARNFWLKLLKQLNVDPKNFINLHKSELHNIFTKEYVPNESVGGALTTVISLEPDIMLPTIISYAMDRLNKSAAATVTREEYLTYMTPEGELFDKSVISGTDQETSSTSNLKRESKVYSYKEQIEEMQLRRELEEKKRKAGKLKEPELTPKQKELMRVQLEKENAIRSRLKSLNDDINNSVSIINCCAVGHPSKFSTYFKDLSPVLLNNLNSPLAAPYLTKTYVKFSDCVFYGSSRLFGKLVGHVILRLLKPHCDLDPAWEEEPLTSAVPRTISNMQKLYTFPETLNAPSFTYCFPLLQTALLQEIGKNDDPLLEIGLTIITEHAQMRGKHDADLWHPKFLPRKQMFQLLTEIIGRTTGRIQQLACNCLLEVAKGGSGETNGCCRATDEEISVLLSALQSPSHIVREAGLRGLTEMYRSLPSVKENYELGVLITRRIWVASHDVKDDNCVLAKNLWNLADLKLMPQVLCQELLKDVIHPVDAIQQSGAKSLAALISTNLHLNLLRNVLTELQNIYMDKLVMIPPKVNNLGRITEHPIDVWEPRSGVALALQELAPYLEPDIVSQLVSFFVTTGLGDRKPEVRKNMLSAGLAIVDQHGKNTVNSLLPIFEEFLDKAPDSSSYDAVRQSVVILMGSLARHLDKDDKKIKPIVDRLIDALSTPSQQVQEAVANCLPPLVPAIKDNAPVLVKKLLHQLLDSDNYGERKGAAYGLAGIVKGMGILALKQLDIMTTLTTAIQNKKNYRHREGALFAFEMLCNMLGRLFEPYIVHVLPYLLLCFGDTSQFVRDATDDTARVVMSKLSAHGVKLVLPSLLAALEEDSWRTKTGSVELLGAMAYCAPKQLSSCLPSIVPKLIEVLSDSHIKVQKAGAQALKVIGSVIRNPEIQAIVPYLLEALQDPSSKTATSLQTLLDTKFVHFIDAPSLALIMPVVQRAFHDRSTETRKMAAQIIGNMYSLTDQKDLSPYLPNIIPGLKTSLLDPVPEVRSVSARALGAMVRGMGEASFEDLLPWLMQTLTSESSSVDRSGAAQGLSEVVGGLGVEKLHKLMPDIIATSERTDIAPHVKDGYIMMFIYMPVVFTTEFTPPARELLHYMQTPAITLLLPELESGLFDDNWRIRYSSVQLLGDLLYRISGVSGKMSTETADEDDNFGTEQSHKAIIDALGAERRNRVLAGLYMGRSDVALMVRQAALHVWKVVVTNTPRTLREILPTLFTLLLGCLASTSLDKRQVAARTLGDLVRKLGERVLPEIIPILEKGLESDQSDQRQGVCIGLSEIMASTSRDMVLTFVHSLVPTVRRALCDPLPEVRQAAAKTFDSLHSTVGPRALDDILPSMLVQLNSSDTLLAESTLDGLRQVMAIKSRVVLPYLVPQLTAPPVNTKALSILASVAGDALTKYLHKILPALLTALSNAQGTPQQAQELEYCQAVVLSVTDESGIRTIMDQLMENTKSEKVEIRRSAATLLCAFCSSTQADYSQYVPLLLRGLIHLFTDSDSDVLQMSWEALSAVTKTLSPSDQMNHVGDVRQAIRFAVSDLKGQELLPGFCLPKGITPILPIFREAILNGLPEVKEQAAQGLGEAIKLTSAQALQPSVVHITGPLIRILGDRFVWNVKASVLETLALLLAKVGIMLKQFLPQLQTTFLKALHDPNRQVRLKAAYALGHLIVIHSRADPLFTDLHSGVKGAEESSIRETMLQALREVITPAGDKMSPSLMKQVYSTLINLLNHQEDITRSAAAGCLGALCKYLPTDLQNTTIAEHLLNDDTSLEWTLRHGRSSALYVALKEAPEIVYTEDHREKVCKILLVHLTADRVPIVMNGIRACGYLLQHLMLQSKPLPTPILTPFARTMNHSSNDVKQLLARVCSFLARTVPLADMTPEFLKITIPMLVNGTKEKNTYVKANSELALVALLRLRAGDEGQQKCLALLDAGARESLSDVVSKVLKKVALLPEGKEEDLDDTILT</sequence>
<evidence type="ECO:0000313" key="5">
    <source>
        <dbReference type="EMBL" id="KAL0272372.1"/>
    </source>
</evidence>
<dbReference type="SMART" id="SM01349">
    <property type="entry name" value="TOG"/>
    <property type="match status" value="1"/>
</dbReference>
<dbReference type="SUPFAM" id="SSF48371">
    <property type="entry name" value="ARM repeat"/>
    <property type="match status" value="4"/>
</dbReference>
<dbReference type="InterPro" id="IPR021133">
    <property type="entry name" value="HEAT_type_2"/>
</dbReference>
<dbReference type="EMBL" id="JARGDH010000003">
    <property type="protein sequence ID" value="KAL0272372.1"/>
    <property type="molecule type" value="Genomic_DNA"/>
</dbReference>
<comment type="caution">
    <text evidence="5">The sequence shown here is derived from an EMBL/GenBank/DDBJ whole genome shotgun (WGS) entry which is preliminary data.</text>
</comment>
<dbReference type="Pfam" id="PF24984">
    <property type="entry name" value="HEAT_EF3_GNC1"/>
    <property type="match status" value="1"/>
</dbReference>
<dbReference type="PANTHER" id="PTHR23346:SF7">
    <property type="entry name" value="STALLED RIBOSOME SENSOR GCN1"/>
    <property type="match status" value="1"/>
</dbReference>
<dbReference type="GO" id="GO:0034198">
    <property type="term" value="P:cellular response to amino acid starvation"/>
    <property type="evidence" value="ECO:0007669"/>
    <property type="project" value="TreeGrafter"/>
</dbReference>
<evidence type="ECO:0000256" key="1">
    <source>
        <dbReference type="ARBA" id="ARBA00007366"/>
    </source>
</evidence>
<dbReference type="Pfam" id="PF02985">
    <property type="entry name" value="HEAT"/>
    <property type="match status" value="1"/>
</dbReference>
<feature type="repeat" description="HEAT" evidence="3">
    <location>
        <begin position="1635"/>
        <end position="1673"/>
    </location>
</feature>
<dbReference type="Gene3D" id="1.25.10.10">
    <property type="entry name" value="Leucine-rich Repeat Variant"/>
    <property type="match status" value="8"/>
</dbReference>
<dbReference type="InterPro" id="IPR057546">
    <property type="entry name" value="HEAT_GCN1"/>
</dbReference>
<feature type="repeat" description="HEAT" evidence="3">
    <location>
        <begin position="1957"/>
        <end position="1994"/>
    </location>
</feature>
<name>A0AAW2HRH0_9NEOP</name>
<gene>
    <name evidence="5" type="ORF">PYX00_005366</name>
</gene>
<dbReference type="GO" id="GO:0000226">
    <property type="term" value="P:microtubule cytoskeleton organization"/>
    <property type="evidence" value="ECO:0007669"/>
    <property type="project" value="UniProtKB-ARBA"/>
</dbReference>
<dbReference type="InterPro" id="IPR000357">
    <property type="entry name" value="HEAT"/>
</dbReference>
<reference evidence="5" key="1">
    <citation type="journal article" date="2024" name="Gigascience">
        <title>Chromosome-level genome of the poultry shaft louse Menopon gallinae provides insight into the host-switching and adaptive evolution of parasitic lice.</title>
        <authorList>
            <person name="Xu Y."/>
            <person name="Ma L."/>
            <person name="Liu S."/>
            <person name="Liang Y."/>
            <person name="Liu Q."/>
            <person name="He Z."/>
            <person name="Tian L."/>
            <person name="Duan Y."/>
            <person name="Cai W."/>
            <person name="Li H."/>
            <person name="Song F."/>
        </authorList>
    </citation>
    <scope>NUCLEOTIDE SEQUENCE</scope>
    <source>
        <strain evidence="5">Cailab_2023a</strain>
    </source>
</reference>
<keyword evidence="2" id="KW-0677">Repeat</keyword>
<organism evidence="5">
    <name type="scientific">Menopon gallinae</name>
    <name type="common">poultry shaft louse</name>
    <dbReference type="NCBI Taxonomy" id="328185"/>
    <lineage>
        <taxon>Eukaryota</taxon>
        <taxon>Metazoa</taxon>
        <taxon>Ecdysozoa</taxon>
        <taxon>Arthropoda</taxon>
        <taxon>Hexapoda</taxon>
        <taxon>Insecta</taxon>
        <taxon>Pterygota</taxon>
        <taxon>Neoptera</taxon>
        <taxon>Paraneoptera</taxon>
        <taxon>Psocodea</taxon>
        <taxon>Troctomorpha</taxon>
        <taxon>Phthiraptera</taxon>
        <taxon>Amblycera</taxon>
        <taxon>Menoponidae</taxon>
        <taxon>Menopon</taxon>
    </lineage>
</organism>
<accession>A0AAW2HRH0</accession>
<dbReference type="GO" id="GO:0005829">
    <property type="term" value="C:cytosol"/>
    <property type="evidence" value="ECO:0007669"/>
    <property type="project" value="TreeGrafter"/>
</dbReference>
<evidence type="ECO:0000259" key="4">
    <source>
        <dbReference type="SMART" id="SM01349"/>
    </source>
</evidence>
<dbReference type="Pfam" id="PF23271">
    <property type="entry name" value="HEAT_GCN1"/>
    <property type="match status" value="1"/>
</dbReference>
<dbReference type="Pfam" id="PF24993">
    <property type="entry name" value="GNC1_N"/>
    <property type="match status" value="1"/>
</dbReference>
<protein>
    <recommendedName>
        <fullName evidence="4">TOG domain-containing protein</fullName>
    </recommendedName>
</protein>